<organism evidence="5 6">
    <name type="scientific">Aquirhabdus parva</name>
    <dbReference type="NCBI Taxonomy" id="2283318"/>
    <lineage>
        <taxon>Bacteria</taxon>
        <taxon>Pseudomonadati</taxon>
        <taxon>Pseudomonadota</taxon>
        <taxon>Gammaproteobacteria</taxon>
        <taxon>Moraxellales</taxon>
        <taxon>Moraxellaceae</taxon>
        <taxon>Aquirhabdus</taxon>
    </lineage>
</organism>
<dbReference type="GO" id="GO:0042026">
    <property type="term" value="P:protein refolding"/>
    <property type="evidence" value="ECO:0007669"/>
    <property type="project" value="TreeGrafter"/>
</dbReference>
<accession>A0A345PAB8</accession>
<evidence type="ECO:0000256" key="1">
    <source>
        <dbReference type="ARBA" id="ARBA00022490"/>
    </source>
</evidence>
<dbReference type="FunFam" id="2.60.260.20:FF:000013">
    <property type="entry name" value="DnaJ subfamily B member 11"/>
    <property type="match status" value="1"/>
</dbReference>
<keyword evidence="1" id="KW-0963">Cytoplasm</keyword>
<dbReference type="InterPro" id="IPR036869">
    <property type="entry name" value="J_dom_sf"/>
</dbReference>
<dbReference type="FunFam" id="2.60.260.20:FF:000008">
    <property type="entry name" value="Curved DNA-binding protein"/>
    <property type="match status" value="1"/>
</dbReference>
<dbReference type="CDD" id="cd06257">
    <property type="entry name" value="DnaJ"/>
    <property type="match status" value="1"/>
</dbReference>
<dbReference type="Proteomes" id="UP000253940">
    <property type="component" value="Chromosome"/>
</dbReference>
<dbReference type="PROSITE" id="PS50076">
    <property type="entry name" value="DNAJ_2"/>
    <property type="match status" value="1"/>
</dbReference>
<keyword evidence="3" id="KW-0143">Chaperone</keyword>
<evidence type="ECO:0000313" key="5">
    <source>
        <dbReference type="EMBL" id="AXI04227.1"/>
    </source>
</evidence>
<dbReference type="InterPro" id="IPR002939">
    <property type="entry name" value="DnaJ_C"/>
</dbReference>
<dbReference type="GO" id="GO:0005737">
    <property type="term" value="C:cytoplasm"/>
    <property type="evidence" value="ECO:0007669"/>
    <property type="project" value="TreeGrafter"/>
</dbReference>
<evidence type="ECO:0000259" key="4">
    <source>
        <dbReference type="PROSITE" id="PS50076"/>
    </source>
</evidence>
<dbReference type="PANTHER" id="PTHR43096:SF52">
    <property type="entry name" value="DNAJ HOMOLOG 1, MITOCHONDRIAL-RELATED"/>
    <property type="match status" value="1"/>
</dbReference>
<dbReference type="AlphaFoldDB" id="A0A345PAB8"/>
<dbReference type="InterPro" id="IPR008971">
    <property type="entry name" value="HSP40/DnaJ_pept-bd"/>
</dbReference>
<dbReference type="PANTHER" id="PTHR43096">
    <property type="entry name" value="DNAJ HOMOLOG 1, MITOCHONDRIAL-RELATED"/>
    <property type="match status" value="1"/>
</dbReference>
<reference evidence="5 6" key="1">
    <citation type="submission" date="2018-07" db="EMBL/GenBank/DDBJ databases">
        <title>Genome sequencing of Moraxellaceae gen. HYN0046.</title>
        <authorList>
            <person name="Kim M."/>
            <person name="Yi H."/>
        </authorList>
    </citation>
    <scope>NUCLEOTIDE SEQUENCE [LARGE SCALE GENOMIC DNA]</scope>
    <source>
        <strain evidence="5 6">HYN0046</strain>
    </source>
</reference>
<feature type="domain" description="J" evidence="4">
    <location>
        <begin position="5"/>
        <end position="69"/>
    </location>
</feature>
<dbReference type="Gene3D" id="1.10.287.110">
    <property type="entry name" value="DnaJ domain"/>
    <property type="match status" value="1"/>
</dbReference>
<protein>
    <submittedName>
        <fullName evidence="5">J domain-containing protein</fullName>
    </submittedName>
</protein>
<keyword evidence="6" id="KW-1185">Reference proteome</keyword>
<sequence>MEYKDYYQVLGVPRTATQDEIKQAYRKLARKYHPDVSKLPDAEERFKELGEANEVLKDPEKRAAYDQMGSQWKSGQQFEPPPNWNAGFEFGGRGAPDDQMGGFGGGFGGSFGGGQDHSDFFESLFGQGRQRRQSGQGFGQQPPEQGQDHHAKVLIDLEDAYTGAKRSISLKTPSVDASGHVVMTERKLDVNIPKGIHAGQHLRLAGQGEKGAGKAGDLFLEIAFNPHSLYRVEDRDVYITLPLAPWEAALGASVNVPTPDGQVSLTIPAKSVAGRKMRLKGKGIPSSSANSPAGDFYVILEIALPPANTDREKEAYRAMAEAFDFNPRQHLKSGQ</sequence>
<evidence type="ECO:0000256" key="2">
    <source>
        <dbReference type="ARBA" id="ARBA00023125"/>
    </source>
</evidence>
<proteinExistence type="predicted"/>
<dbReference type="RefSeq" id="WP_114900335.1">
    <property type="nucleotide sequence ID" value="NZ_CP031222.1"/>
</dbReference>
<gene>
    <name evidence="5" type="ORF">HYN46_16120</name>
</gene>
<dbReference type="GO" id="GO:0003677">
    <property type="term" value="F:DNA binding"/>
    <property type="evidence" value="ECO:0007669"/>
    <property type="project" value="UniProtKB-KW"/>
</dbReference>
<dbReference type="SUPFAM" id="SSF46565">
    <property type="entry name" value="Chaperone J-domain"/>
    <property type="match status" value="1"/>
</dbReference>
<dbReference type="Pfam" id="PF01556">
    <property type="entry name" value="DnaJ_C"/>
    <property type="match status" value="1"/>
</dbReference>
<dbReference type="SMART" id="SM00271">
    <property type="entry name" value="DnaJ"/>
    <property type="match status" value="1"/>
</dbReference>
<evidence type="ECO:0000313" key="6">
    <source>
        <dbReference type="Proteomes" id="UP000253940"/>
    </source>
</evidence>
<dbReference type="SUPFAM" id="SSF49493">
    <property type="entry name" value="HSP40/DnaJ peptide-binding domain"/>
    <property type="match status" value="2"/>
</dbReference>
<dbReference type="Pfam" id="PF00226">
    <property type="entry name" value="DnaJ"/>
    <property type="match status" value="1"/>
</dbReference>
<keyword evidence="2" id="KW-0238">DNA-binding</keyword>
<name>A0A345PAB8_9GAMM</name>
<dbReference type="KEGG" id="mbah:HYN46_16120"/>
<evidence type="ECO:0000256" key="3">
    <source>
        <dbReference type="ARBA" id="ARBA00023186"/>
    </source>
</evidence>
<dbReference type="InterPro" id="IPR018253">
    <property type="entry name" value="DnaJ_domain_CS"/>
</dbReference>
<dbReference type="EMBL" id="CP031222">
    <property type="protein sequence ID" value="AXI04227.1"/>
    <property type="molecule type" value="Genomic_DNA"/>
</dbReference>
<dbReference type="Gene3D" id="2.60.260.20">
    <property type="entry name" value="Urease metallochaperone UreE, N-terminal domain"/>
    <property type="match status" value="2"/>
</dbReference>
<dbReference type="OrthoDB" id="9779889at2"/>
<dbReference type="GO" id="GO:0051082">
    <property type="term" value="F:unfolded protein binding"/>
    <property type="evidence" value="ECO:0007669"/>
    <property type="project" value="InterPro"/>
</dbReference>
<dbReference type="CDD" id="cd10747">
    <property type="entry name" value="DnaJ_C"/>
    <property type="match status" value="1"/>
</dbReference>
<dbReference type="InterPro" id="IPR001623">
    <property type="entry name" value="DnaJ_domain"/>
</dbReference>
<dbReference type="PROSITE" id="PS00636">
    <property type="entry name" value="DNAJ_1"/>
    <property type="match status" value="1"/>
</dbReference>
<dbReference type="PRINTS" id="PR00625">
    <property type="entry name" value="JDOMAIN"/>
</dbReference>